<feature type="compositionally biased region" description="Basic and acidic residues" evidence="2">
    <location>
        <begin position="63"/>
        <end position="77"/>
    </location>
</feature>
<proteinExistence type="predicted"/>
<organism evidence="3 4">
    <name type="scientific">Chrysochromulina tobinii</name>
    <dbReference type="NCBI Taxonomy" id="1460289"/>
    <lineage>
        <taxon>Eukaryota</taxon>
        <taxon>Haptista</taxon>
        <taxon>Haptophyta</taxon>
        <taxon>Prymnesiophyceae</taxon>
        <taxon>Prymnesiales</taxon>
        <taxon>Chrysochromulinaceae</taxon>
        <taxon>Chrysochromulina</taxon>
    </lineage>
</organism>
<keyword evidence="4" id="KW-1185">Reference proteome</keyword>
<evidence type="ECO:0000313" key="4">
    <source>
        <dbReference type="Proteomes" id="UP000037460"/>
    </source>
</evidence>
<evidence type="ECO:0000256" key="2">
    <source>
        <dbReference type="SAM" id="MobiDB-lite"/>
    </source>
</evidence>
<gene>
    <name evidence="3" type="ORF">Ctob_006847</name>
</gene>
<dbReference type="EMBL" id="JWZX01002765">
    <property type="protein sequence ID" value="KOO27103.1"/>
    <property type="molecule type" value="Genomic_DNA"/>
</dbReference>
<keyword evidence="1" id="KW-0175">Coiled coil</keyword>
<evidence type="ECO:0000313" key="3">
    <source>
        <dbReference type="EMBL" id="KOO27103.1"/>
    </source>
</evidence>
<accession>A0A0M0JLH1</accession>
<feature type="region of interest" description="Disordered" evidence="2">
    <location>
        <begin position="18"/>
        <end position="85"/>
    </location>
</feature>
<sequence>MSARLAYSLLGRSKYHIAEGAPGGSARHAAASLGESQRSSQDGGGFSQQSALDEGGHLSARRGGGESARRGGSESARRGGGSTHAFKALPLLSPSVSKFGGGGGGSGGATDSARAGLDHTVLKRIVEQEARLAEQAALIKRLEAKLNCALETSGHIRAEVSHMPQKICEQLTEQEERSHTLMHSLVQKLEQTLTQQLQLQLHFGGSGAVPNVFRALAPENSERRDSAVGQFSRRRHLQALDAEREAD</sequence>
<feature type="coiled-coil region" evidence="1">
    <location>
        <begin position="125"/>
        <end position="152"/>
    </location>
</feature>
<dbReference type="Proteomes" id="UP000037460">
    <property type="component" value="Unassembled WGS sequence"/>
</dbReference>
<comment type="caution">
    <text evidence="3">The sequence shown here is derived from an EMBL/GenBank/DDBJ whole genome shotgun (WGS) entry which is preliminary data.</text>
</comment>
<name>A0A0M0JLH1_9EUKA</name>
<reference evidence="4" key="1">
    <citation type="journal article" date="2015" name="PLoS Genet.">
        <title>Genome Sequence and Transcriptome Analyses of Chrysochromulina tobin: Metabolic Tools for Enhanced Algal Fitness in the Prominent Order Prymnesiales (Haptophyceae).</title>
        <authorList>
            <person name="Hovde B.T."/>
            <person name="Deodato C.R."/>
            <person name="Hunsperger H.M."/>
            <person name="Ryken S.A."/>
            <person name="Yost W."/>
            <person name="Jha R.K."/>
            <person name="Patterson J."/>
            <person name="Monnat R.J. Jr."/>
            <person name="Barlow S.B."/>
            <person name="Starkenburg S.R."/>
            <person name="Cattolico R.A."/>
        </authorList>
    </citation>
    <scope>NUCLEOTIDE SEQUENCE</scope>
    <source>
        <strain evidence="4">CCMP291</strain>
    </source>
</reference>
<protein>
    <submittedName>
        <fullName evidence="3">Uncharacterized protein</fullName>
    </submittedName>
</protein>
<dbReference type="AlphaFoldDB" id="A0A0M0JLH1"/>
<evidence type="ECO:0000256" key="1">
    <source>
        <dbReference type="SAM" id="Coils"/>
    </source>
</evidence>